<evidence type="ECO:0000256" key="2">
    <source>
        <dbReference type="SAM" id="SignalP"/>
    </source>
</evidence>
<keyword evidence="2" id="KW-0732">Signal</keyword>
<accession>A0A1R3RR01</accession>
<feature type="region of interest" description="Disordered" evidence="1">
    <location>
        <begin position="72"/>
        <end position="92"/>
    </location>
</feature>
<protein>
    <recommendedName>
        <fullName evidence="5">PPPDE domain-containing protein</fullName>
    </recommendedName>
</protein>
<gene>
    <name evidence="3" type="ORF">ASPCADRAFT_145718</name>
</gene>
<feature type="compositionally biased region" description="Polar residues" evidence="1">
    <location>
        <begin position="116"/>
        <end position="132"/>
    </location>
</feature>
<dbReference type="EMBL" id="KV907498">
    <property type="protein sequence ID" value="OOF96899.1"/>
    <property type="molecule type" value="Genomic_DNA"/>
</dbReference>
<organism evidence="3 4">
    <name type="scientific">Aspergillus carbonarius (strain ITEM 5010)</name>
    <dbReference type="NCBI Taxonomy" id="602072"/>
    <lineage>
        <taxon>Eukaryota</taxon>
        <taxon>Fungi</taxon>
        <taxon>Dikarya</taxon>
        <taxon>Ascomycota</taxon>
        <taxon>Pezizomycotina</taxon>
        <taxon>Eurotiomycetes</taxon>
        <taxon>Eurotiomycetidae</taxon>
        <taxon>Eurotiales</taxon>
        <taxon>Aspergillaceae</taxon>
        <taxon>Aspergillus</taxon>
        <taxon>Aspergillus subgen. Circumdati</taxon>
    </lineage>
</organism>
<feature type="region of interest" description="Disordered" evidence="1">
    <location>
        <begin position="116"/>
        <end position="142"/>
    </location>
</feature>
<evidence type="ECO:0008006" key="5">
    <source>
        <dbReference type="Google" id="ProtNLM"/>
    </source>
</evidence>
<dbReference type="Proteomes" id="UP000188318">
    <property type="component" value="Unassembled WGS sequence"/>
</dbReference>
<dbReference type="OrthoDB" id="4504815at2759"/>
<sequence>MWLRNITAQKAFALASLFLASGVSAAAIPQSLVDPVSVSVLDIPTNTEISTTGAGDQPTFVPVVDIPNCRSCRDDDEDEQTTGGWALPGTSGSKIGQPIAASEALQSIPVITVSSIEDSNDAPSKTTRQPATQVKRAATATKTDDKYKKLHSALGKTPEVGKGYAIKIRSERNEVSGKSYPDHYLIAVGYVTERTEGNTVILKFDSGCYDMQLEDKTIKFTDRSDATWYSWTKAQYEVLGKIKSGLTYEDIERDGTAIATEMNKKGYNLLTNNCRDFVMKLYKKIKA</sequence>
<evidence type="ECO:0000313" key="3">
    <source>
        <dbReference type="EMBL" id="OOF96899.1"/>
    </source>
</evidence>
<proteinExistence type="predicted"/>
<evidence type="ECO:0000256" key="1">
    <source>
        <dbReference type="SAM" id="MobiDB-lite"/>
    </source>
</evidence>
<feature type="chain" id="PRO_5013226794" description="PPPDE domain-containing protein" evidence="2">
    <location>
        <begin position="26"/>
        <end position="287"/>
    </location>
</feature>
<reference evidence="4" key="1">
    <citation type="journal article" date="2017" name="Genome Biol.">
        <title>Comparative genomics reveals high biological diversity and specific adaptations in the industrially and medically important fungal genus Aspergillus.</title>
        <authorList>
            <person name="de Vries R.P."/>
            <person name="Riley R."/>
            <person name="Wiebenga A."/>
            <person name="Aguilar-Osorio G."/>
            <person name="Amillis S."/>
            <person name="Uchima C.A."/>
            <person name="Anderluh G."/>
            <person name="Asadollahi M."/>
            <person name="Askin M."/>
            <person name="Barry K."/>
            <person name="Battaglia E."/>
            <person name="Bayram O."/>
            <person name="Benocci T."/>
            <person name="Braus-Stromeyer S.A."/>
            <person name="Caldana C."/>
            <person name="Canovas D."/>
            <person name="Cerqueira G.C."/>
            <person name="Chen F."/>
            <person name="Chen W."/>
            <person name="Choi C."/>
            <person name="Clum A."/>
            <person name="Dos Santos R.A."/>
            <person name="Damasio A.R."/>
            <person name="Diallinas G."/>
            <person name="Emri T."/>
            <person name="Fekete E."/>
            <person name="Flipphi M."/>
            <person name="Freyberg S."/>
            <person name="Gallo A."/>
            <person name="Gournas C."/>
            <person name="Habgood R."/>
            <person name="Hainaut M."/>
            <person name="Harispe M.L."/>
            <person name="Henrissat B."/>
            <person name="Hilden K.S."/>
            <person name="Hope R."/>
            <person name="Hossain A."/>
            <person name="Karabika E."/>
            <person name="Karaffa L."/>
            <person name="Karanyi Z."/>
            <person name="Krasevec N."/>
            <person name="Kuo A."/>
            <person name="Kusch H."/>
            <person name="LaButti K."/>
            <person name="Lagendijk E.L."/>
            <person name="Lapidus A."/>
            <person name="Levasseur A."/>
            <person name="Lindquist E."/>
            <person name="Lipzen A."/>
            <person name="Logrieco A.F."/>
            <person name="MacCabe A."/>
            <person name="Maekelae M.R."/>
            <person name="Malavazi I."/>
            <person name="Melin P."/>
            <person name="Meyer V."/>
            <person name="Mielnichuk N."/>
            <person name="Miskei M."/>
            <person name="Molnar A.P."/>
            <person name="Mule G."/>
            <person name="Ngan C.Y."/>
            <person name="Orejas M."/>
            <person name="Orosz E."/>
            <person name="Ouedraogo J.P."/>
            <person name="Overkamp K.M."/>
            <person name="Park H.-S."/>
            <person name="Perrone G."/>
            <person name="Piumi F."/>
            <person name="Punt P.J."/>
            <person name="Ram A.F."/>
            <person name="Ramon A."/>
            <person name="Rauscher S."/>
            <person name="Record E."/>
            <person name="Riano-Pachon D.M."/>
            <person name="Robert V."/>
            <person name="Roehrig J."/>
            <person name="Ruller R."/>
            <person name="Salamov A."/>
            <person name="Salih N.S."/>
            <person name="Samson R.A."/>
            <person name="Sandor E."/>
            <person name="Sanguinetti M."/>
            <person name="Schuetze T."/>
            <person name="Sepcic K."/>
            <person name="Shelest E."/>
            <person name="Sherlock G."/>
            <person name="Sophianopoulou V."/>
            <person name="Squina F.M."/>
            <person name="Sun H."/>
            <person name="Susca A."/>
            <person name="Todd R.B."/>
            <person name="Tsang A."/>
            <person name="Unkles S.E."/>
            <person name="van de Wiele N."/>
            <person name="van Rossen-Uffink D."/>
            <person name="Oliveira J.V."/>
            <person name="Vesth T.C."/>
            <person name="Visser J."/>
            <person name="Yu J.-H."/>
            <person name="Zhou M."/>
            <person name="Andersen M.R."/>
            <person name="Archer D.B."/>
            <person name="Baker S.E."/>
            <person name="Benoit I."/>
            <person name="Brakhage A.A."/>
            <person name="Braus G.H."/>
            <person name="Fischer R."/>
            <person name="Frisvad J.C."/>
            <person name="Goldman G.H."/>
            <person name="Houbraken J."/>
            <person name="Oakley B."/>
            <person name="Pocsi I."/>
            <person name="Scazzocchio C."/>
            <person name="Seiboth B."/>
            <person name="vanKuyk P.A."/>
            <person name="Wortman J."/>
            <person name="Dyer P.S."/>
            <person name="Grigoriev I.V."/>
        </authorList>
    </citation>
    <scope>NUCLEOTIDE SEQUENCE [LARGE SCALE GENOMIC DNA]</scope>
    <source>
        <strain evidence="4">ITEM 5010</strain>
    </source>
</reference>
<name>A0A1R3RR01_ASPC5</name>
<keyword evidence="4" id="KW-1185">Reference proteome</keyword>
<dbReference type="VEuPathDB" id="FungiDB:ASPCADRAFT_145718"/>
<dbReference type="OMA" id="QGYAIKI"/>
<dbReference type="AlphaFoldDB" id="A0A1R3RR01"/>
<evidence type="ECO:0000313" key="4">
    <source>
        <dbReference type="Proteomes" id="UP000188318"/>
    </source>
</evidence>
<feature type="signal peptide" evidence="2">
    <location>
        <begin position="1"/>
        <end position="25"/>
    </location>
</feature>